<evidence type="ECO:0000313" key="8">
    <source>
        <dbReference type="Proteomes" id="UP001244011"/>
    </source>
</evidence>
<keyword evidence="8" id="KW-1185">Reference proteome</keyword>
<dbReference type="PANTHER" id="PTHR33337">
    <property type="entry name" value="GFA DOMAIN-CONTAINING PROTEIN"/>
    <property type="match status" value="1"/>
</dbReference>
<evidence type="ECO:0000256" key="5">
    <source>
        <dbReference type="SAM" id="MobiDB-lite"/>
    </source>
</evidence>
<evidence type="ECO:0000256" key="3">
    <source>
        <dbReference type="ARBA" id="ARBA00022833"/>
    </source>
</evidence>
<organism evidence="7 8">
    <name type="scientific">Phialemonium atrogriseum</name>
    <dbReference type="NCBI Taxonomy" id="1093897"/>
    <lineage>
        <taxon>Eukaryota</taxon>
        <taxon>Fungi</taxon>
        <taxon>Dikarya</taxon>
        <taxon>Ascomycota</taxon>
        <taxon>Pezizomycotina</taxon>
        <taxon>Sordariomycetes</taxon>
        <taxon>Sordariomycetidae</taxon>
        <taxon>Cephalothecales</taxon>
        <taxon>Cephalothecaceae</taxon>
        <taxon>Phialemonium</taxon>
    </lineage>
</organism>
<keyword evidence="3" id="KW-0862">Zinc</keyword>
<keyword evidence="2" id="KW-0479">Metal-binding</keyword>
<dbReference type="PROSITE" id="PS51891">
    <property type="entry name" value="CENP_V_GFA"/>
    <property type="match status" value="1"/>
</dbReference>
<dbReference type="PANTHER" id="PTHR33337:SF40">
    <property type="entry name" value="CENP-V_GFA DOMAIN-CONTAINING PROTEIN-RELATED"/>
    <property type="match status" value="1"/>
</dbReference>
<dbReference type="SUPFAM" id="SSF51316">
    <property type="entry name" value="Mss4-like"/>
    <property type="match status" value="2"/>
</dbReference>
<reference evidence="7" key="1">
    <citation type="submission" date="2023-06" db="EMBL/GenBank/DDBJ databases">
        <title>Genome-scale phylogeny and comparative genomics of the fungal order Sordariales.</title>
        <authorList>
            <consortium name="Lawrence Berkeley National Laboratory"/>
            <person name="Hensen N."/>
            <person name="Bonometti L."/>
            <person name="Westerberg I."/>
            <person name="Brannstrom I.O."/>
            <person name="Guillou S."/>
            <person name="Cros-Aarteil S."/>
            <person name="Calhoun S."/>
            <person name="Haridas S."/>
            <person name="Kuo A."/>
            <person name="Mondo S."/>
            <person name="Pangilinan J."/>
            <person name="Riley R."/>
            <person name="Labutti K."/>
            <person name="Andreopoulos B."/>
            <person name="Lipzen A."/>
            <person name="Chen C."/>
            <person name="Yanf M."/>
            <person name="Daum C."/>
            <person name="Ng V."/>
            <person name="Clum A."/>
            <person name="Steindorff A."/>
            <person name="Ohm R."/>
            <person name="Martin F."/>
            <person name="Silar P."/>
            <person name="Natvig D."/>
            <person name="Lalanne C."/>
            <person name="Gautier V."/>
            <person name="Ament-Velasquez S.L."/>
            <person name="Kruys A."/>
            <person name="Hutchinson M.I."/>
            <person name="Powell A.J."/>
            <person name="Barry K."/>
            <person name="Miller A.N."/>
            <person name="Grigoriev I.V."/>
            <person name="Debuchy R."/>
            <person name="Gladieux P."/>
            <person name="Thoren M.H."/>
            <person name="Johannesson H."/>
        </authorList>
    </citation>
    <scope>NUCLEOTIDE SEQUENCE</scope>
    <source>
        <strain evidence="7">8032-3</strain>
    </source>
</reference>
<dbReference type="RefSeq" id="XP_060285220.1">
    <property type="nucleotide sequence ID" value="XM_060427542.1"/>
</dbReference>
<evidence type="ECO:0000256" key="2">
    <source>
        <dbReference type="ARBA" id="ARBA00022723"/>
    </source>
</evidence>
<dbReference type="GeneID" id="85310729"/>
<feature type="compositionally biased region" description="Polar residues" evidence="5">
    <location>
        <begin position="153"/>
        <end position="164"/>
    </location>
</feature>
<dbReference type="InterPro" id="IPR006913">
    <property type="entry name" value="CENP-V/GFA"/>
</dbReference>
<sequence length="394" mass="43154">MAQELKISCLCGGRSQQVFLKDDGNRAQGSSDWALCHCDSCRYVTGLLCTSYAPIGVPSSLEGLVSYSPSPGSTRYFCATCGCHLFRSTIRAASDMAVSAQRERDWEVTTGAIVESPGGETDPAASSDSESCFKHLNVADTRDGGISVWVNDSAPNVESGGSSKTADEPKPAPVVAAPDDDGVLNGACHCGTVRFHITRPDDNSKLPKSNFADLITPYCRSDQEAITNPSDTKWWLRDGNTKYLAGTCACRSCRLASGFEIQTWAFVPRSNIYFRTHQHRHPDEETVRQLDFGTLPGGILKSYTSSPGIVREFCTHCGATVFWHDKWRPELIDVSVGLLRAPEGARASTWLDWWTGRVSFAEDTVLQRTGAAAQRAQELIWRLEAGLRDWGRRS</sequence>
<evidence type="ECO:0000256" key="1">
    <source>
        <dbReference type="ARBA" id="ARBA00005495"/>
    </source>
</evidence>
<dbReference type="Gene3D" id="3.90.1590.10">
    <property type="entry name" value="glutathione-dependent formaldehyde- activating enzyme (gfa)"/>
    <property type="match status" value="1"/>
</dbReference>
<name>A0AAJ0C3U6_9PEZI</name>
<evidence type="ECO:0000259" key="6">
    <source>
        <dbReference type="PROSITE" id="PS51891"/>
    </source>
</evidence>
<dbReference type="InterPro" id="IPR011057">
    <property type="entry name" value="Mss4-like_sf"/>
</dbReference>
<proteinExistence type="inferred from homology"/>
<gene>
    <name evidence="7" type="ORF">QBC33DRAFT_534480</name>
</gene>
<dbReference type="EMBL" id="MU839004">
    <property type="protein sequence ID" value="KAK1769007.1"/>
    <property type="molecule type" value="Genomic_DNA"/>
</dbReference>
<comment type="similarity">
    <text evidence="1">Belongs to the Gfa family.</text>
</comment>
<feature type="region of interest" description="Disordered" evidence="5">
    <location>
        <begin position="150"/>
        <end position="173"/>
    </location>
</feature>
<dbReference type="Proteomes" id="UP001244011">
    <property type="component" value="Unassembled WGS sequence"/>
</dbReference>
<evidence type="ECO:0000313" key="7">
    <source>
        <dbReference type="EMBL" id="KAK1769007.1"/>
    </source>
</evidence>
<dbReference type="Pfam" id="PF04828">
    <property type="entry name" value="GFA"/>
    <property type="match status" value="1"/>
</dbReference>
<dbReference type="AlphaFoldDB" id="A0AAJ0C3U6"/>
<feature type="domain" description="CENP-V/GFA" evidence="6">
    <location>
        <begin position="5"/>
        <end position="107"/>
    </location>
</feature>
<accession>A0AAJ0C3U6</accession>
<dbReference type="GO" id="GO:0046872">
    <property type="term" value="F:metal ion binding"/>
    <property type="evidence" value="ECO:0007669"/>
    <property type="project" value="UniProtKB-KW"/>
</dbReference>
<protein>
    <submittedName>
        <fullName evidence="7">Mss4-like protein</fullName>
    </submittedName>
</protein>
<dbReference type="GO" id="GO:0016846">
    <property type="term" value="F:carbon-sulfur lyase activity"/>
    <property type="evidence" value="ECO:0007669"/>
    <property type="project" value="InterPro"/>
</dbReference>
<evidence type="ECO:0000256" key="4">
    <source>
        <dbReference type="ARBA" id="ARBA00023239"/>
    </source>
</evidence>
<dbReference type="Gene3D" id="2.170.150.70">
    <property type="match status" value="1"/>
</dbReference>
<comment type="caution">
    <text evidence="7">The sequence shown here is derived from an EMBL/GenBank/DDBJ whole genome shotgun (WGS) entry which is preliminary data.</text>
</comment>
<keyword evidence="4" id="KW-0456">Lyase</keyword>